<feature type="coiled-coil region" evidence="3">
    <location>
        <begin position="181"/>
        <end position="233"/>
    </location>
</feature>
<gene>
    <name evidence="5" type="ORF">ZIOFF_036225</name>
</gene>
<evidence type="ECO:0000313" key="5">
    <source>
        <dbReference type="EMBL" id="KAG6503901.1"/>
    </source>
</evidence>
<evidence type="ECO:0000256" key="2">
    <source>
        <dbReference type="ARBA" id="ARBA00023054"/>
    </source>
</evidence>
<feature type="compositionally biased region" description="Polar residues" evidence="4">
    <location>
        <begin position="1078"/>
        <end position="1088"/>
    </location>
</feature>
<dbReference type="AlphaFoldDB" id="A0A8J5GB52"/>
<comment type="caution">
    <text evidence="5">The sequence shown here is derived from an EMBL/GenBank/DDBJ whole genome shotgun (WGS) entry which is preliminary data.</text>
</comment>
<feature type="region of interest" description="Disordered" evidence="4">
    <location>
        <begin position="102"/>
        <end position="149"/>
    </location>
</feature>
<organism evidence="5 6">
    <name type="scientific">Zingiber officinale</name>
    <name type="common">Ginger</name>
    <name type="synonym">Amomum zingiber</name>
    <dbReference type="NCBI Taxonomy" id="94328"/>
    <lineage>
        <taxon>Eukaryota</taxon>
        <taxon>Viridiplantae</taxon>
        <taxon>Streptophyta</taxon>
        <taxon>Embryophyta</taxon>
        <taxon>Tracheophyta</taxon>
        <taxon>Spermatophyta</taxon>
        <taxon>Magnoliopsida</taxon>
        <taxon>Liliopsida</taxon>
        <taxon>Zingiberales</taxon>
        <taxon>Zingiberaceae</taxon>
        <taxon>Zingiber</taxon>
    </lineage>
</organism>
<reference evidence="5 6" key="1">
    <citation type="submission" date="2020-08" db="EMBL/GenBank/DDBJ databases">
        <title>Plant Genome Project.</title>
        <authorList>
            <person name="Zhang R.-G."/>
        </authorList>
    </citation>
    <scope>NUCLEOTIDE SEQUENCE [LARGE SCALE GENOMIC DNA]</scope>
    <source>
        <tissue evidence="5">Rhizome</tissue>
    </source>
</reference>
<dbReference type="EMBL" id="JACMSC010000010">
    <property type="protein sequence ID" value="KAG6503901.1"/>
    <property type="molecule type" value="Genomic_DNA"/>
</dbReference>
<dbReference type="SUPFAM" id="SSF57997">
    <property type="entry name" value="Tropomyosin"/>
    <property type="match status" value="1"/>
</dbReference>
<dbReference type="Pfam" id="PF05701">
    <property type="entry name" value="WEMBL"/>
    <property type="match status" value="1"/>
</dbReference>
<feature type="compositionally biased region" description="Basic and acidic residues" evidence="4">
    <location>
        <begin position="1049"/>
        <end position="1077"/>
    </location>
</feature>
<proteinExistence type="inferred from homology"/>
<keyword evidence="6" id="KW-1185">Reference proteome</keyword>
<dbReference type="GO" id="GO:0007131">
    <property type="term" value="P:reciprocal meiotic recombination"/>
    <property type="evidence" value="ECO:0007669"/>
    <property type="project" value="TreeGrafter"/>
</dbReference>
<evidence type="ECO:0000313" key="6">
    <source>
        <dbReference type="Proteomes" id="UP000734854"/>
    </source>
</evidence>
<keyword evidence="2 3" id="KW-0175">Coiled coil</keyword>
<feature type="coiled-coil region" evidence="3">
    <location>
        <begin position="909"/>
        <end position="985"/>
    </location>
</feature>
<dbReference type="PANTHER" id="PTHR23160:SF20">
    <property type="entry name" value="OS02G0439200 PROTEIN"/>
    <property type="match status" value="1"/>
</dbReference>
<feature type="region of interest" description="Disordered" evidence="4">
    <location>
        <begin position="1047"/>
        <end position="1174"/>
    </location>
</feature>
<dbReference type="PANTHER" id="PTHR23160">
    <property type="entry name" value="SYNAPTONEMAL COMPLEX PROTEIN-RELATED"/>
    <property type="match status" value="1"/>
</dbReference>
<feature type="compositionally biased region" description="Polar residues" evidence="4">
    <location>
        <begin position="1126"/>
        <end position="1147"/>
    </location>
</feature>
<accession>A0A8J5GB52</accession>
<evidence type="ECO:0000256" key="1">
    <source>
        <dbReference type="ARBA" id="ARBA00005485"/>
    </source>
</evidence>
<evidence type="ECO:0000256" key="3">
    <source>
        <dbReference type="SAM" id="Coils"/>
    </source>
</evidence>
<name>A0A8J5GB52_ZINOF</name>
<dbReference type="InterPro" id="IPR008545">
    <property type="entry name" value="Web"/>
</dbReference>
<feature type="compositionally biased region" description="Basic and acidic residues" evidence="4">
    <location>
        <begin position="1089"/>
        <end position="1111"/>
    </location>
</feature>
<sequence length="1174" mass="131677">MTRRVDCCISNQLLLTVHLDDKGNYENEKDDASNPQGFFGATWHDDCVQRGIKLGNYEDEKDDANNPRVFFGATYMVLLSHSLGGVDPILRDNYRLLDETQHTKESGLSDASINKGAPSTPKGNKSGKAGSTKVDPASPSPQQSARLSIDRSLKLVDSKITIEQRSPKITSLDKQPRPIKGSELQGQLSAIQDELKKAKERLASVEKEKIQILEELKYAKRCANEANDKLQDALVAQRIAEEASEIDKFRADELEQAGIDAALKKEDELQKELDIVQNQHAMDVAALLAITKDLQRVKNELFMTTEAKNSALNHADDAMKIAEINAEKVDLLSKEVNRLKVLVDSVQEFKNTDSPAHEGLVSREVNHSKASIDALQECEKKEPSVLVVNGTDLHEQSNLVEDHLKKENDRLISVEAEKNKQIADLQAQINLVGDDLKKENDRLISVEAEKNKQIADLQAQINLVQEDLTRANELLTSVETEKTHILKELTEAKRLVYETSNKLNENFAAQRQAEEAMETYKILSCEFEQKSIESAQKREELKKQLEYVEDQNALNAATLFSITKELEQVKNEFTLAIDAKDTALTQACDAMMSAEINSEKLELLSGEIEHLKALLDSKVELESELFAVKSELEKAKVTETRLIEMEALVEALTVEVSDVNNAESEARHLVEQWKKAAELLEAQLEETNESRKSSLEALASVKKQLEECYALLQDKECELSVLTGKVDSLNLEVSRHETELDGSIQKLAVALQEAAELEKTIALLKSDLQIVEATKNQALNSERVANSNIESLTEQKNNLENELDITRCELDKAKKVMEGLASALHEVSTEAHVTQERFLCKQAEVEDSHAQIKDLKMTIMKNQENYDEMLEKSKHEHVCLQDALERFEMGFENSVSEWNLKALDFLNSIQRSEEKIATMKTDMDKISDSLKAAELRMMAAQEDEVQLIDKLKHFESEANIIKLVAEEAKAENLQLKEMLLEKDNDLQSKIQENNELKIRETAALDKAEDFSSLLAEATAEKATVNGEIPINVNQSDLAVPFVSVEETTYDEHPNSEVPSEKLEEHSNDLETSQEEKSINNAPQEPQGDTESKLSENGKAVDKDLPTEKEYEVDSMNDESYLKADCANSNVSNGLPSENIQNDGTSPNKQEQQQKKKKAFMQKFGSILKKKSNLK</sequence>
<protein>
    <submittedName>
        <fullName evidence="5">Uncharacterized protein</fullName>
    </submittedName>
</protein>
<feature type="coiled-coil region" evidence="3">
    <location>
        <begin position="422"/>
        <end position="481"/>
    </location>
</feature>
<evidence type="ECO:0000256" key="4">
    <source>
        <dbReference type="SAM" id="MobiDB-lite"/>
    </source>
</evidence>
<dbReference type="Proteomes" id="UP000734854">
    <property type="component" value="Unassembled WGS sequence"/>
</dbReference>
<comment type="similarity">
    <text evidence="1">Belongs to the WEB family.</text>
</comment>
<feature type="coiled-coil region" evidence="3">
    <location>
        <begin position="670"/>
        <end position="816"/>
    </location>
</feature>